<protein>
    <recommendedName>
        <fullName evidence="8">Ubiquitin carboxyl-terminal hydrolase</fullName>
        <ecNumber evidence="8">3.4.19.12</ecNumber>
    </recommendedName>
</protein>
<dbReference type="AlphaFoldDB" id="A0A6A6VX60"/>
<dbReference type="FunFam" id="3.40.532.10:FF:000008">
    <property type="entry name" value="Ubiquitin carboxyl-terminal hydrolase"/>
    <property type="match status" value="1"/>
</dbReference>
<evidence type="ECO:0000256" key="3">
    <source>
        <dbReference type="ARBA" id="ARBA00022670"/>
    </source>
</evidence>
<sequence length="249" mass="27122">MSTIDDPDVPRTNKRFVPLENNPEVMTNLMTTLGLSRNLAFHEVWSIDEPSLLEFIPRPAHALLLVFPVTQAYEAHRMSEDSSAQDYSGSGDAEPVVWYKQTIGNACGLIGLLHAVSNGEARENIVPESNLAKLLAEAVPRGPLERAQLLYESKELEAAHASAASTGDTAAPSADDTIDLHFVCFVKAADGHLWEMDGRRKGPLDRGDIGTGDVLSEKALQLGPRAFIEREKESGNENFSLIALCKSLD</sequence>
<feature type="site" description="Transition state stabilizer" evidence="7">
    <location>
        <position position="101"/>
    </location>
</feature>
<evidence type="ECO:0000256" key="4">
    <source>
        <dbReference type="ARBA" id="ARBA00022786"/>
    </source>
</evidence>
<dbReference type="EC" id="3.4.19.12" evidence="8"/>
<comment type="catalytic activity">
    <reaction evidence="1 7 8">
        <text>Thiol-dependent hydrolysis of ester, thioester, amide, peptide and isopeptide bonds formed by the C-terminal Gly of ubiquitin (a 76-residue protein attached to proteins as an intracellular targeting signal).</text>
        <dbReference type="EC" id="3.4.19.12"/>
    </reaction>
</comment>
<evidence type="ECO:0000256" key="2">
    <source>
        <dbReference type="ARBA" id="ARBA00009326"/>
    </source>
</evidence>
<dbReference type="Gene3D" id="3.40.532.10">
    <property type="entry name" value="Peptidase C12, ubiquitin carboxyl-terminal hydrolase"/>
    <property type="match status" value="1"/>
</dbReference>
<dbReference type="SUPFAM" id="SSF54001">
    <property type="entry name" value="Cysteine proteinases"/>
    <property type="match status" value="1"/>
</dbReference>
<organism evidence="10 11">
    <name type="scientific">Pseudovirgaria hyperparasitica</name>
    <dbReference type="NCBI Taxonomy" id="470096"/>
    <lineage>
        <taxon>Eukaryota</taxon>
        <taxon>Fungi</taxon>
        <taxon>Dikarya</taxon>
        <taxon>Ascomycota</taxon>
        <taxon>Pezizomycotina</taxon>
        <taxon>Dothideomycetes</taxon>
        <taxon>Dothideomycetes incertae sedis</taxon>
        <taxon>Acrospermales</taxon>
        <taxon>Acrospermaceae</taxon>
        <taxon>Pseudovirgaria</taxon>
    </lineage>
</organism>
<dbReference type="Proteomes" id="UP000799437">
    <property type="component" value="Unassembled WGS sequence"/>
</dbReference>
<dbReference type="PANTHER" id="PTHR10589:SF17">
    <property type="entry name" value="UBIQUITIN CARBOXYL-TERMINAL HYDROLASE"/>
    <property type="match status" value="1"/>
</dbReference>
<keyword evidence="3 7" id="KW-0645">Protease</keyword>
<evidence type="ECO:0000259" key="9">
    <source>
        <dbReference type="PROSITE" id="PS52048"/>
    </source>
</evidence>
<dbReference type="GO" id="GO:0006511">
    <property type="term" value="P:ubiquitin-dependent protein catabolic process"/>
    <property type="evidence" value="ECO:0007669"/>
    <property type="project" value="UniProtKB-UniRule"/>
</dbReference>
<dbReference type="GO" id="GO:0005737">
    <property type="term" value="C:cytoplasm"/>
    <property type="evidence" value="ECO:0007669"/>
    <property type="project" value="TreeGrafter"/>
</dbReference>
<gene>
    <name evidence="10" type="ORF">EJ05DRAFT_469462</name>
</gene>
<feature type="domain" description="UCH catalytic" evidence="9">
    <location>
        <begin position="15"/>
        <end position="246"/>
    </location>
</feature>
<dbReference type="InterPro" id="IPR001578">
    <property type="entry name" value="Peptidase_C12_UCH"/>
</dbReference>
<evidence type="ECO:0000256" key="7">
    <source>
        <dbReference type="PROSITE-ProRule" id="PRU01393"/>
    </source>
</evidence>
<dbReference type="GeneID" id="54483964"/>
<dbReference type="Pfam" id="PF01088">
    <property type="entry name" value="Peptidase_C12"/>
    <property type="match status" value="1"/>
</dbReference>
<dbReference type="PANTHER" id="PTHR10589">
    <property type="entry name" value="UBIQUITIN CARBOXYL-TERMINAL HYDROLASE"/>
    <property type="match status" value="1"/>
</dbReference>
<reference evidence="10" key="1">
    <citation type="journal article" date="2020" name="Stud. Mycol.">
        <title>101 Dothideomycetes genomes: a test case for predicting lifestyles and emergence of pathogens.</title>
        <authorList>
            <person name="Haridas S."/>
            <person name="Albert R."/>
            <person name="Binder M."/>
            <person name="Bloem J."/>
            <person name="Labutti K."/>
            <person name="Salamov A."/>
            <person name="Andreopoulos B."/>
            <person name="Baker S."/>
            <person name="Barry K."/>
            <person name="Bills G."/>
            <person name="Bluhm B."/>
            <person name="Cannon C."/>
            <person name="Castanera R."/>
            <person name="Culley D."/>
            <person name="Daum C."/>
            <person name="Ezra D."/>
            <person name="Gonzalez J."/>
            <person name="Henrissat B."/>
            <person name="Kuo A."/>
            <person name="Liang C."/>
            <person name="Lipzen A."/>
            <person name="Lutzoni F."/>
            <person name="Magnuson J."/>
            <person name="Mondo S."/>
            <person name="Nolan M."/>
            <person name="Ohm R."/>
            <person name="Pangilinan J."/>
            <person name="Park H.-J."/>
            <person name="Ramirez L."/>
            <person name="Alfaro M."/>
            <person name="Sun H."/>
            <person name="Tritt A."/>
            <person name="Yoshinaga Y."/>
            <person name="Zwiers L.-H."/>
            <person name="Turgeon B."/>
            <person name="Goodwin S."/>
            <person name="Spatafora J."/>
            <person name="Crous P."/>
            <person name="Grigoriev I."/>
        </authorList>
    </citation>
    <scope>NUCLEOTIDE SEQUENCE</scope>
    <source>
        <strain evidence="10">CBS 121739</strain>
    </source>
</reference>
<dbReference type="RefSeq" id="XP_033596298.1">
    <property type="nucleotide sequence ID" value="XM_033742910.1"/>
</dbReference>
<keyword evidence="4 7" id="KW-0833">Ubl conjugation pathway</keyword>
<feature type="active site" description="Proton donor" evidence="7">
    <location>
        <position position="181"/>
    </location>
</feature>
<dbReference type="GO" id="GO:0004843">
    <property type="term" value="F:cysteine-type deubiquitinase activity"/>
    <property type="evidence" value="ECO:0007669"/>
    <property type="project" value="UniProtKB-UniRule"/>
</dbReference>
<dbReference type="InterPro" id="IPR057254">
    <property type="entry name" value="UCH_AS"/>
</dbReference>
<evidence type="ECO:0000313" key="10">
    <source>
        <dbReference type="EMBL" id="KAF2753847.1"/>
    </source>
</evidence>
<accession>A0A6A6VX60</accession>
<dbReference type="PROSITE" id="PS52048">
    <property type="entry name" value="UCH_DOMAIN"/>
    <property type="match status" value="1"/>
</dbReference>
<evidence type="ECO:0000256" key="8">
    <source>
        <dbReference type="RuleBase" id="RU361215"/>
    </source>
</evidence>
<keyword evidence="6 7" id="KW-0788">Thiol protease</keyword>
<name>A0A6A6VX60_9PEZI</name>
<comment type="similarity">
    <text evidence="2 7 8">Belongs to the peptidase C12 family.</text>
</comment>
<evidence type="ECO:0000313" key="11">
    <source>
        <dbReference type="Proteomes" id="UP000799437"/>
    </source>
</evidence>
<dbReference type="PROSITE" id="PS00140">
    <property type="entry name" value="UCH_1"/>
    <property type="match status" value="1"/>
</dbReference>
<dbReference type="InterPro" id="IPR038765">
    <property type="entry name" value="Papain-like_cys_pep_sf"/>
</dbReference>
<keyword evidence="5 7" id="KW-0378">Hydrolase</keyword>
<proteinExistence type="inferred from homology"/>
<evidence type="ECO:0000256" key="1">
    <source>
        <dbReference type="ARBA" id="ARBA00000707"/>
    </source>
</evidence>
<dbReference type="EMBL" id="ML996582">
    <property type="protein sequence ID" value="KAF2753847.1"/>
    <property type="molecule type" value="Genomic_DNA"/>
</dbReference>
<dbReference type="OrthoDB" id="427186at2759"/>
<keyword evidence="11" id="KW-1185">Reference proteome</keyword>
<dbReference type="InterPro" id="IPR036959">
    <property type="entry name" value="Peptidase_C12_UCH_sf"/>
</dbReference>
<feature type="site" description="Important for enzyme activity" evidence="7">
    <location>
        <position position="197"/>
    </location>
</feature>
<dbReference type="CDD" id="cd09616">
    <property type="entry name" value="Peptidase_C12_UCH_L1_L3"/>
    <property type="match status" value="1"/>
</dbReference>
<dbReference type="GO" id="GO:0016579">
    <property type="term" value="P:protein deubiquitination"/>
    <property type="evidence" value="ECO:0007669"/>
    <property type="project" value="TreeGrafter"/>
</dbReference>
<feature type="active site" description="Nucleophile" evidence="7">
    <location>
        <position position="107"/>
    </location>
</feature>
<dbReference type="PRINTS" id="PR00707">
    <property type="entry name" value="UBCTHYDRLASE"/>
</dbReference>
<evidence type="ECO:0000256" key="6">
    <source>
        <dbReference type="ARBA" id="ARBA00022807"/>
    </source>
</evidence>
<evidence type="ECO:0000256" key="5">
    <source>
        <dbReference type="ARBA" id="ARBA00022801"/>
    </source>
</evidence>